<evidence type="ECO:0000313" key="5">
    <source>
        <dbReference type="Proteomes" id="UP000009168"/>
    </source>
</evidence>
<keyword evidence="2" id="KW-0472">Membrane</keyword>
<protein>
    <submittedName>
        <fullName evidence="4">Fibronectin type III, carboxy-terminal domain protein</fullName>
    </submittedName>
</protein>
<feature type="compositionally biased region" description="Low complexity" evidence="1">
    <location>
        <begin position="733"/>
        <end position="759"/>
    </location>
</feature>
<dbReference type="InParanoid" id="I7M7J1"/>
<dbReference type="Proteomes" id="UP000009168">
    <property type="component" value="Unassembled WGS sequence"/>
</dbReference>
<feature type="compositionally biased region" description="Basic and acidic residues" evidence="1">
    <location>
        <begin position="374"/>
        <end position="400"/>
    </location>
</feature>
<dbReference type="HOGENOM" id="CLU_326412_0_0_1"/>
<feature type="transmembrane region" description="Helical" evidence="2">
    <location>
        <begin position="339"/>
        <end position="363"/>
    </location>
</feature>
<dbReference type="Pfam" id="PF09458">
    <property type="entry name" value="H_lectin"/>
    <property type="match status" value="1"/>
</dbReference>
<organism evidence="4 5">
    <name type="scientific">Tetrahymena thermophila (strain SB210)</name>
    <dbReference type="NCBI Taxonomy" id="312017"/>
    <lineage>
        <taxon>Eukaryota</taxon>
        <taxon>Sar</taxon>
        <taxon>Alveolata</taxon>
        <taxon>Ciliophora</taxon>
        <taxon>Intramacronucleata</taxon>
        <taxon>Oligohymenophorea</taxon>
        <taxon>Hymenostomatida</taxon>
        <taxon>Tetrahymenina</taxon>
        <taxon>Tetrahymenidae</taxon>
        <taxon>Tetrahymena</taxon>
    </lineage>
</organism>
<dbReference type="AlphaFoldDB" id="I7M7J1"/>
<feature type="compositionally biased region" description="Polar residues" evidence="1">
    <location>
        <begin position="576"/>
        <end position="588"/>
    </location>
</feature>
<evidence type="ECO:0000259" key="3">
    <source>
        <dbReference type="Pfam" id="PF09458"/>
    </source>
</evidence>
<evidence type="ECO:0000256" key="1">
    <source>
        <dbReference type="SAM" id="MobiDB-lite"/>
    </source>
</evidence>
<dbReference type="InterPro" id="IPR037221">
    <property type="entry name" value="H-type_lectin_dom_sf"/>
</dbReference>
<dbReference type="InterPro" id="IPR019019">
    <property type="entry name" value="H-type_lectin_domain"/>
</dbReference>
<feature type="region of interest" description="Disordered" evidence="1">
    <location>
        <begin position="726"/>
        <end position="760"/>
    </location>
</feature>
<evidence type="ECO:0000256" key="2">
    <source>
        <dbReference type="SAM" id="Phobius"/>
    </source>
</evidence>
<feature type="compositionally biased region" description="Polar residues" evidence="1">
    <location>
        <begin position="821"/>
        <end position="835"/>
    </location>
</feature>
<reference evidence="5" key="1">
    <citation type="journal article" date="2006" name="PLoS Biol.">
        <title>Macronuclear genome sequence of the ciliate Tetrahymena thermophila, a model eukaryote.</title>
        <authorList>
            <person name="Eisen J.A."/>
            <person name="Coyne R.S."/>
            <person name="Wu M."/>
            <person name="Wu D."/>
            <person name="Thiagarajan M."/>
            <person name="Wortman J.R."/>
            <person name="Badger J.H."/>
            <person name="Ren Q."/>
            <person name="Amedeo P."/>
            <person name="Jones K.M."/>
            <person name="Tallon L.J."/>
            <person name="Delcher A.L."/>
            <person name="Salzberg S.L."/>
            <person name="Silva J.C."/>
            <person name="Haas B.J."/>
            <person name="Majoros W.H."/>
            <person name="Farzad M."/>
            <person name="Carlton J.M."/>
            <person name="Smith R.K. Jr."/>
            <person name="Garg J."/>
            <person name="Pearlman R.E."/>
            <person name="Karrer K.M."/>
            <person name="Sun L."/>
            <person name="Manning G."/>
            <person name="Elde N.C."/>
            <person name="Turkewitz A.P."/>
            <person name="Asai D.J."/>
            <person name="Wilkes D.E."/>
            <person name="Wang Y."/>
            <person name="Cai H."/>
            <person name="Collins K."/>
            <person name="Stewart B.A."/>
            <person name="Lee S.R."/>
            <person name="Wilamowska K."/>
            <person name="Weinberg Z."/>
            <person name="Ruzzo W.L."/>
            <person name="Wloga D."/>
            <person name="Gaertig J."/>
            <person name="Frankel J."/>
            <person name="Tsao C.-C."/>
            <person name="Gorovsky M.A."/>
            <person name="Keeling P.J."/>
            <person name="Waller R.F."/>
            <person name="Patron N.J."/>
            <person name="Cherry J.M."/>
            <person name="Stover N.A."/>
            <person name="Krieger C.J."/>
            <person name="del Toro C."/>
            <person name="Ryder H.F."/>
            <person name="Williamson S.C."/>
            <person name="Barbeau R.A."/>
            <person name="Hamilton E.P."/>
            <person name="Orias E."/>
        </authorList>
    </citation>
    <scope>NUCLEOTIDE SEQUENCE [LARGE SCALE GENOMIC DNA]</scope>
    <source>
        <strain evidence="5">SB210</strain>
    </source>
</reference>
<feature type="domain" description="H-type lectin" evidence="3">
    <location>
        <begin position="53"/>
        <end position="119"/>
    </location>
</feature>
<dbReference type="KEGG" id="tet:TTHERM_00401960"/>
<feature type="region of interest" description="Disordered" evidence="1">
    <location>
        <begin position="857"/>
        <end position="883"/>
    </location>
</feature>
<feature type="region of interest" description="Disordered" evidence="1">
    <location>
        <begin position="374"/>
        <end position="411"/>
    </location>
</feature>
<keyword evidence="5" id="KW-1185">Reference proteome</keyword>
<dbReference type="GO" id="GO:0007155">
    <property type="term" value="P:cell adhesion"/>
    <property type="evidence" value="ECO:0007669"/>
    <property type="project" value="InterPro"/>
</dbReference>
<accession>I7M7J1</accession>
<feature type="compositionally biased region" description="Polar residues" evidence="1">
    <location>
        <begin position="801"/>
        <end position="813"/>
    </location>
</feature>
<evidence type="ECO:0000313" key="4">
    <source>
        <dbReference type="EMBL" id="EAR93825.1"/>
    </source>
</evidence>
<sequence length="883" mass="100119">MISSKLTKLLINIIALFLSFILFVDGREILSQFQTGYDNSTFQNPIKSPGQTTVNIQFQNSYSSTPQVLIYLSAISVQKTNLQDYKVEATQITSKGFQLLYTVQFNAETVSLGVSWIAFEQTQNAEVIYQEVNGINLANSGLQQSFRFDTFPITFQNNYTSIPNIAVFFLGVSSLQSSTDTFSINFADAQTYGCSVAISAWNSGLISKASFALFVVDKNMSISQYGSQNNYNGGSIDTTNPWMDATQSNRVLQKTQVTSKNLSPSTDPNSKILSISGFTGYDVRSSLFANLRINTSTFSQSVFSQSVETWGQSQVVGGFWYSMAINTTVNNFNSTDSGLAWWIILIIVLAILIVIILVVLLIICMERRKRKEKEALEKKNENIQNKEESKNDISKNEATKNQDLSNINKNLSQDNTNSIMIKDRNYIDDYIVHKENPNTKRDADNIFLNNTQFISPKNSSTETNLDQSKKIIYLGGNVEYSPTPVSNQRSQQANQQNNKQQSYIQYYQNPRKQYEIVNNYQDEENGIANKNNTNNDHQASAQNNNQTLPSTNLADQTQQNKAQADQSNVIIEGQKQDPNTPVPQNQDAKNQPLQNQPKPQNSQQEQPNNQTNQQVQNKNISQNEKPIDKTLDELDKHINNYKKDQVNQSLNQSQISQDVEHNDEMKQIKLSNYDVYRQILQNKQKFDKQQTNQPDMAAQLPQQQIKANDNDNSNNQNNRNHILNNRYTLDKGNNNNSNSNNNFNINNNNSSNNFYSNSSTYRPLQYSSRQEDLQQQNQNNTLPNIQSSSLSQAGNMIVNGYGNQASPNKINSSQKKENDPMYQQKTQPVQYTQKDPTLNTVDSVYKHVQQSLYTNQKGSDFLSVEDDDDMPRRPKDNSNIPNL</sequence>
<dbReference type="Gene3D" id="2.60.40.2080">
    <property type="match status" value="1"/>
</dbReference>
<keyword evidence="2" id="KW-0812">Transmembrane</keyword>
<proteinExistence type="predicted"/>
<feature type="region of interest" description="Disordered" evidence="1">
    <location>
        <begin position="797"/>
        <end position="835"/>
    </location>
</feature>
<gene>
    <name evidence="4" type="ORF">TTHERM_00401960</name>
</gene>
<feature type="region of interest" description="Disordered" evidence="1">
    <location>
        <begin position="525"/>
        <end position="625"/>
    </location>
</feature>
<feature type="compositionally biased region" description="Low complexity" evidence="1">
    <location>
        <begin position="589"/>
        <end position="619"/>
    </location>
</feature>
<dbReference type="OrthoDB" id="291007at2759"/>
<dbReference type="GO" id="GO:0030246">
    <property type="term" value="F:carbohydrate binding"/>
    <property type="evidence" value="ECO:0007669"/>
    <property type="project" value="InterPro"/>
</dbReference>
<feature type="compositionally biased region" description="Polar residues" evidence="1">
    <location>
        <begin position="401"/>
        <end position="411"/>
    </location>
</feature>
<dbReference type="SUPFAM" id="SSF141086">
    <property type="entry name" value="Agglutinin HPA-like"/>
    <property type="match status" value="1"/>
</dbReference>
<feature type="compositionally biased region" description="Polar residues" evidence="1">
    <location>
        <begin position="528"/>
        <end position="569"/>
    </location>
</feature>
<dbReference type="GeneID" id="7839639"/>
<name>I7M7J1_TETTS</name>
<keyword evidence="2" id="KW-1133">Transmembrane helix</keyword>
<dbReference type="RefSeq" id="XP_001014070.1">
    <property type="nucleotide sequence ID" value="XM_001014070.2"/>
</dbReference>
<dbReference type="EMBL" id="GG662719">
    <property type="protein sequence ID" value="EAR93825.1"/>
    <property type="molecule type" value="Genomic_DNA"/>
</dbReference>